<sequence>MGGGADDISHEKSEWRNPNGNRNVAYLNRWGGGRGLDLDWCGSGSGWRDDYRFLAVRGS</sequence>
<reference evidence="2 3" key="1">
    <citation type="journal article" date="2015" name="Nature">
        <title>rRNA introns, odd ribosomes, and small enigmatic genomes across a large radiation of phyla.</title>
        <authorList>
            <person name="Brown C.T."/>
            <person name="Hug L.A."/>
            <person name="Thomas B.C."/>
            <person name="Sharon I."/>
            <person name="Castelle C.J."/>
            <person name="Singh A."/>
            <person name="Wilkins M.J."/>
            <person name="Williams K.H."/>
            <person name="Banfield J.F."/>
        </authorList>
    </citation>
    <scope>NUCLEOTIDE SEQUENCE [LARGE SCALE GENOMIC DNA]</scope>
</reference>
<dbReference type="AlphaFoldDB" id="A0A0G1T5X4"/>
<gene>
    <name evidence="2" type="ORF">UY02_C0006G0014</name>
</gene>
<accession>A0A0G1T5X4</accession>
<name>A0A0G1T5X4_9BACT</name>
<protein>
    <submittedName>
        <fullName evidence="2">Uncharacterized protein</fullName>
    </submittedName>
</protein>
<evidence type="ECO:0000256" key="1">
    <source>
        <dbReference type="SAM" id="MobiDB-lite"/>
    </source>
</evidence>
<dbReference type="Proteomes" id="UP000034682">
    <property type="component" value="Unassembled WGS sequence"/>
</dbReference>
<feature type="region of interest" description="Disordered" evidence="1">
    <location>
        <begin position="1"/>
        <end position="21"/>
    </location>
</feature>
<organism evidence="2 3">
    <name type="scientific">Candidatus Giovannonibacteria bacterium GW2011_GWB1_47_6b</name>
    <dbReference type="NCBI Taxonomy" id="1618655"/>
    <lineage>
        <taxon>Bacteria</taxon>
        <taxon>Candidatus Giovannoniibacteriota</taxon>
    </lineage>
</organism>
<evidence type="ECO:0000313" key="2">
    <source>
        <dbReference type="EMBL" id="KKU77147.1"/>
    </source>
</evidence>
<comment type="caution">
    <text evidence="2">The sequence shown here is derived from an EMBL/GenBank/DDBJ whole genome shotgun (WGS) entry which is preliminary data.</text>
</comment>
<dbReference type="EMBL" id="LCOK01000006">
    <property type="protein sequence ID" value="KKU77147.1"/>
    <property type="molecule type" value="Genomic_DNA"/>
</dbReference>
<evidence type="ECO:0000313" key="3">
    <source>
        <dbReference type="Proteomes" id="UP000034682"/>
    </source>
</evidence>
<proteinExistence type="predicted"/>